<accession>Q1JYP4</accession>
<dbReference type="EMBL" id="AAEW02000011">
    <property type="protein sequence ID" value="EAT15371.1"/>
    <property type="molecule type" value="Genomic_DNA"/>
</dbReference>
<proteinExistence type="predicted"/>
<protein>
    <submittedName>
        <fullName evidence="2">CheW protein</fullName>
    </submittedName>
</protein>
<gene>
    <name evidence="2" type="ORF">Dace_1035</name>
</gene>
<dbReference type="InterPro" id="IPR039315">
    <property type="entry name" value="CheW"/>
</dbReference>
<dbReference type="PROSITE" id="PS50851">
    <property type="entry name" value="CHEW"/>
    <property type="match status" value="1"/>
</dbReference>
<dbReference type="Proteomes" id="UP000005695">
    <property type="component" value="Unassembled WGS sequence"/>
</dbReference>
<dbReference type="AlphaFoldDB" id="Q1JYP4"/>
<dbReference type="GO" id="GO:0006935">
    <property type="term" value="P:chemotaxis"/>
    <property type="evidence" value="ECO:0007669"/>
    <property type="project" value="InterPro"/>
</dbReference>
<evidence type="ECO:0000313" key="3">
    <source>
        <dbReference type="Proteomes" id="UP000005695"/>
    </source>
</evidence>
<dbReference type="Gene3D" id="2.40.50.180">
    <property type="entry name" value="CheA-289, Domain 4"/>
    <property type="match status" value="1"/>
</dbReference>
<evidence type="ECO:0000313" key="2">
    <source>
        <dbReference type="EMBL" id="EAT15371.1"/>
    </source>
</evidence>
<evidence type="ECO:0000259" key="1">
    <source>
        <dbReference type="PROSITE" id="PS50851"/>
    </source>
</evidence>
<dbReference type="InterPro" id="IPR036061">
    <property type="entry name" value="CheW-like_dom_sf"/>
</dbReference>
<organism evidence="2 3">
    <name type="scientific">Desulfuromonas acetoxidans (strain DSM 684 / 11070)</name>
    <dbReference type="NCBI Taxonomy" id="281689"/>
    <lineage>
        <taxon>Bacteria</taxon>
        <taxon>Pseudomonadati</taxon>
        <taxon>Thermodesulfobacteriota</taxon>
        <taxon>Desulfuromonadia</taxon>
        <taxon>Desulfuromonadales</taxon>
        <taxon>Desulfuromonadaceae</taxon>
        <taxon>Desulfuromonas</taxon>
    </lineage>
</organism>
<reference evidence="2" key="2">
    <citation type="submission" date="2006-05" db="EMBL/GenBank/DDBJ databases">
        <title>Sequencing of the draft genome and assembly of Desulfuromonas acetoxidans DSM 684.</title>
        <authorList>
            <consortium name="US DOE Joint Genome Institute (JGI-PGF)"/>
            <person name="Copeland A."/>
            <person name="Lucas S."/>
            <person name="Lapidus A."/>
            <person name="Barry K."/>
            <person name="Detter J.C."/>
            <person name="Glavina del Rio T."/>
            <person name="Hammon N."/>
            <person name="Israni S."/>
            <person name="Dalin E."/>
            <person name="Tice H."/>
            <person name="Bruce D."/>
            <person name="Pitluck S."/>
            <person name="Richardson P."/>
        </authorList>
    </citation>
    <scope>NUCLEOTIDE SEQUENCE [LARGE SCALE GENOMIC DNA]</scope>
    <source>
        <strain evidence="2">DSM 684</strain>
    </source>
</reference>
<dbReference type="InterPro" id="IPR002545">
    <property type="entry name" value="CheW-lke_dom"/>
</dbReference>
<dbReference type="GO" id="GO:0005829">
    <property type="term" value="C:cytosol"/>
    <property type="evidence" value="ECO:0007669"/>
    <property type="project" value="TreeGrafter"/>
</dbReference>
<feature type="domain" description="CheW-like" evidence="1">
    <location>
        <begin position="22"/>
        <end position="160"/>
    </location>
</feature>
<dbReference type="Pfam" id="PF01584">
    <property type="entry name" value="CheW"/>
    <property type="match status" value="1"/>
</dbReference>
<comment type="caution">
    <text evidence="2">The sequence shown here is derived from an EMBL/GenBank/DDBJ whole genome shotgun (WGS) entry which is preliminary data.</text>
</comment>
<name>Q1JYP4_DESA6</name>
<dbReference type="PANTHER" id="PTHR22617:SF23">
    <property type="entry name" value="CHEMOTAXIS PROTEIN CHEW"/>
    <property type="match status" value="1"/>
</dbReference>
<dbReference type="Gene3D" id="2.30.30.40">
    <property type="entry name" value="SH3 Domains"/>
    <property type="match status" value="1"/>
</dbReference>
<dbReference type="SMART" id="SM00260">
    <property type="entry name" value="CheW"/>
    <property type="match status" value="1"/>
</dbReference>
<reference evidence="2" key="1">
    <citation type="submission" date="2006-05" db="EMBL/GenBank/DDBJ databases">
        <title>Annotation of the draft genome assembly of Desulfuromonas acetoxidans DSM 684.</title>
        <authorList>
            <consortium name="US DOE Joint Genome Institute (JGI-ORNL)"/>
            <person name="Larimer F."/>
            <person name="Land M."/>
            <person name="Hauser L."/>
        </authorList>
    </citation>
    <scope>NUCLEOTIDE SEQUENCE [LARGE SCALE GENOMIC DNA]</scope>
    <source>
        <strain evidence="2">DSM 684</strain>
    </source>
</reference>
<sequence>MMSDVENTMVDETFETMDMAQKDLYLNFHIGSEDFGIDIAHVIEIIGIQRITAVPDMPHYMQGVINLRGKVISVMDVRLRFDMEQREYDDRTCVVVVNVGEDTVGLIVDRVNEVVEISSNQIQPVPQLQLNEDYIMGLGKLNDEVKILIDVDRLINEGDFVEAA</sequence>
<dbReference type="SUPFAM" id="SSF50341">
    <property type="entry name" value="CheW-like"/>
    <property type="match status" value="1"/>
</dbReference>
<dbReference type="PANTHER" id="PTHR22617">
    <property type="entry name" value="CHEMOTAXIS SENSOR HISTIDINE KINASE-RELATED"/>
    <property type="match status" value="1"/>
</dbReference>
<keyword evidence="3" id="KW-1185">Reference proteome</keyword>
<dbReference type="GO" id="GO:0007165">
    <property type="term" value="P:signal transduction"/>
    <property type="evidence" value="ECO:0007669"/>
    <property type="project" value="InterPro"/>
</dbReference>
<dbReference type="RefSeq" id="WP_006001043.1">
    <property type="nucleotide sequence ID" value="NZ_AAEW02000011.1"/>
</dbReference>